<gene>
    <name evidence="2" type="ORF">SAMN05421781_0964</name>
</gene>
<feature type="transmembrane region" description="Helical" evidence="1">
    <location>
        <begin position="134"/>
        <end position="159"/>
    </location>
</feature>
<dbReference type="InterPro" id="IPR007403">
    <property type="entry name" value="DUF456"/>
</dbReference>
<name>A0A1H2S079_9BACI</name>
<feature type="transmembrane region" description="Helical" evidence="1">
    <location>
        <begin position="84"/>
        <end position="114"/>
    </location>
</feature>
<keyword evidence="3" id="KW-1185">Reference proteome</keyword>
<sequence length="160" mass="16614">MELIWYLLGIACYALALVAVVYPILPGGIFHAAAALMFALGYGFSDIGVVYWVIQAVIAVLLFVIDYAANYYGIQRSGGTKYGIWGSLIGLVVGPFIIPVAGILIGALAGAVIGELIGGQKSWKQLGKIGVGSVGGFVASVVIKGGILLVNAIYIIIILV</sequence>
<proteinExistence type="predicted"/>
<evidence type="ECO:0008006" key="4">
    <source>
        <dbReference type="Google" id="ProtNLM"/>
    </source>
</evidence>
<evidence type="ECO:0000313" key="3">
    <source>
        <dbReference type="Proteomes" id="UP000199488"/>
    </source>
</evidence>
<dbReference type="EMBL" id="FNNC01000001">
    <property type="protein sequence ID" value="SDW24474.1"/>
    <property type="molecule type" value="Genomic_DNA"/>
</dbReference>
<keyword evidence="1" id="KW-0812">Transmembrane</keyword>
<dbReference type="Proteomes" id="UP000199488">
    <property type="component" value="Unassembled WGS sequence"/>
</dbReference>
<dbReference type="PANTHER" id="PTHR39165">
    <property type="entry name" value="IG HYPOTHETICAL 17883"/>
    <property type="match status" value="1"/>
</dbReference>
<keyword evidence="1" id="KW-1133">Transmembrane helix</keyword>
<reference evidence="2 3" key="1">
    <citation type="submission" date="2016-10" db="EMBL/GenBank/DDBJ databases">
        <authorList>
            <person name="de Groot N.N."/>
        </authorList>
    </citation>
    <scope>NUCLEOTIDE SEQUENCE [LARGE SCALE GENOMIC DNA]</scope>
    <source>
        <strain evidence="2 3">DSM 23126</strain>
    </source>
</reference>
<protein>
    <recommendedName>
        <fullName evidence="4">DUF456 domain-containing protein</fullName>
    </recommendedName>
</protein>
<evidence type="ECO:0000313" key="2">
    <source>
        <dbReference type="EMBL" id="SDW24474.1"/>
    </source>
</evidence>
<keyword evidence="1" id="KW-0472">Membrane</keyword>
<accession>A0A1H2S079</accession>
<dbReference type="OrthoDB" id="9808460at2"/>
<dbReference type="Pfam" id="PF04306">
    <property type="entry name" value="DUF456"/>
    <property type="match status" value="1"/>
</dbReference>
<dbReference type="PANTHER" id="PTHR39165:SF1">
    <property type="entry name" value="DUF456 DOMAIN-CONTAINING PROTEIN"/>
    <property type="match status" value="1"/>
</dbReference>
<organism evidence="2 3">
    <name type="scientific">Marinococcus luteus</name>
    <dbReference type="NCBI Taxonomy" id="1122204"/>
    <lineage>
        <taxon>Bacteria</taxon>
        <taxon>Bacillati</taxon>
        <taxon>Bacillota</taxon>
        <taxon>Bacilli</taxon>
        <taxon>Bacillales</taxon>
        <taxon>Bacillaceae</taxon>
        <taxon>Marinococcus</taxon>
    </lineage>
</organism>
<evidence type="ECO:0000256" key="1">
    <source>
        <dbReference type="SAM" id="Phobius"/>
    </source>
</evidence>
<feature type="transmembrane region" description="Helical" evidence="1">
    <location>
        <begin position="6"/>
        <end position="22"/>
    </location>
</feature>
<feature type="transmembrane region" description="Helical" evidence="1">
    <location>
        <begin position="51"/>
        <end position="72"/>
    </location>
</feature>
<dbReference type="AlphaFoldDB" id="A0A1H2S079"/>
<dbReference type="RefSeq" id="WP_091611830.1">
    <property type="nucleotide sequence ID" value="NZ_FNNC01000001.1"/>
</dbReference>